<keyword evidence="4" id="KW-0408">Iron</keyword>
<dbReference type="PANTHER" id="PTHR24296">
    <property type="entry name" value="CYTOCHROME P450"/>
    <property type="match status" value="1"/>
</dbReference>
<proteinExistence type="inferred from homology"/>
<dbReference type="Pfam" id="PF00067">
    <property type="entry name" value="p450"/>
    <property type="match status" value="1"/>
</dbReference>
<dbReference type="Gene3D" id="1.10.630.10">
    <property type="entry name" value="Cytochrome P450"/>
    <property type="match status" value="1"/>
</dbReference>
<organism evidence="5 6">
    <name type="scientific">Marchantia polymorpha</name>
    <name type="common">Common liverwort</name>
    <name type="synonym">Marchantia aquatica</name>
    <dbReference type="NCBI Taxonomy" id="3197"/>
    <lineage>
        <taxon>Eukaryota</taxon>
        <taxon>Viridiplantae</taxon>
        <taxon>Streptophyta</taxon>
        <taxon>Embryophyta</taxon>
        <taxon>Marchantiophyta</taxon>
        <taxon>Marchantiopsida</taxon>
        <taxon>Marchantiidae</taxon>
        <taxon>Marchantiales</taxon>
        <taxon>Marchantiaceae</taxon>
        <taxon>Marchantia</taxon>
    </lineage>
</organism>
<dbReference type="InterPro" id="IPR001128">
    <property type="entry name" value="Cyt_P450"/>
</dbReference>
<comment type="similarity">
    <text evidence="1">Belongs to the cytochrome P450 family.</text>
</comment>
<dbReference type="OrthoDB" id="1470350at2759"/>
<evidence type="ECO:0000256" key="1">
    <source>
        <dbReference type="ARBA" id="ARBA00010617"/>
    </source>
</evidence>
<sequence length="262" mass="30083">MQFNHHGQAGKLITEVGKLITNFSQFLARRIDTSDLYLKLKIYTSTSGLALSPDLPEAKFAIAFDKLAEWSMSRNIDLTLKLKRKLNIGIEKKLRALLPNVNLFMYSVIKNHREEITRPDSMQKNFVNSSLYDILLSNSLLHCTKKLKSPHVDCMMVCLLAQHKHDLLSRFISSKDHNGEPLSDKVLQVATLNSLLAGRDTTAITLAWFMYLLSCNHEVDPKCNQVFIEVFGEREEDNVGRRTRHFLNFANSHTFYAFEKLH</sequence>
<protein>
    <recommendedName>
        <fullName evidence="7">Cytochrome P450</fullName>
    </recommendedName>
</protein>
<evidence type="ECO:0008006" key="7">
    <source>
        <dbReference type="Google" id="ProtNLM"/>
    </source>
</evidence>
<keyword evidence="2" id="KW-0479">Metal-binding</keyword>
<dbReference type="GO" id="GO:0004497">
    <property type="term" value="F:monooxygenase activity"/>
    <property type="evidence" value="ECO:0007669"/>
    <property type="project" value="InterPro"/>
</dbReference>
<evidence type="ECO:0000256" key="3">
    <source>
        <dbReference type="ARBA" id="ARBA00023002"/>
    </source>
</evidence>
<dbReference type="EMBL" id="KZ772724">
    <property type="protein sequence ID" value="PTQ38248.1"/>
    <property type="molecule type" value="Genomic_DNA"/>
</dbReference>
<name>A0A2R6WWM2_MARPO</name>
<keyword evidence="3" id="KW-0560">Oxidoreductase</keyword>
<dbReference type="AlphaFoldDB" id="A0A2R6WWM2"/>
<reference evidence="6" key="1">
    <citation type="journal article" date="2017" name="Cell">
        <title>Insights into land plant evolution garnered from the Marchantia polymorpha genome.</title>
        <authorList>
            <person name="Bowman J.L."/>
            <person name="Kohchi T."/>
            <person name="Yamato K.T."/>
            <person name="Jenkins J."/>
            <person name="Shu S."/>
            <person name="Ishizaki K."/>
            <person name="Yamaoka S."/>
            <person name="Nishihama R."/>
            <person name="Nakamura Y."/>
            <person name="Berger F."/>
            <person name="Adam C."/>
            <person name="Aki S.S."/>
            <person name="Althoff F."/>
            <person name="Araki T."/>
            <person name="Arteaga-Vazquez M.A."/>
            <person name="Balasubrmanian S."/>
            <person name="Barry K."/>
            <person name="Bauer D."/>
            <person name="Boehm C.R."/>
            <person name="Briginshaw L."/>
            <person name="Caballero-Perez J."/>
            <person name="Catarino B."/>
            <person name="Chen F."/>
            <person name="Chiyoda S."/>
            <person name="Chovatia M."/>
            <person name="Davies K.M."/>
            <person name="Delmans M."/>
            <person name="Demura T."/>
            <person name="Dierschke T."/>
            <person name="Dolan L."/>
            <person name="Dorantes-Acosta A.E."/>
            <person name="Eklund D.M."/>
            <person name="Florent S.N."/>
            <person name="Flores-Sandoval E."/>
            <person name="Fujiyama A."/>
            <person name="Fukuzawa H."/>
            <person name="Galik B."/>
            <person name="Grimanelli D."/>
            <person name="Grimwood J."/>
            <person name="Grossniklaus U."/>
            <person name="Hamada T."/>
            <person name="Haseloff J."/>
            <person name="Hetherington A.J."/>
            <person name="Higo A."/>
            <person name="Hirakawa Y."/>
            <person name="Hundley H.N."/>
            <person name="Ikeda Y."/>
            <person name="Inoue K."/>
            <person name="Inoue S.I."/>
            <person name="Ishida S."/>
            <person name="Jia Q."/>
            <person name="Kakita M."/>
            <person name="Kanazawa T."/>
            <person name="Kawai Y."/>
            <person name="Kawashima T."/>
            <person name="Kennedy M."/>
            <person name="Kinose K."/>
            <person name="Kinoshita T."/>
            <person name="Kohara Y."/>
            <person name="Koide E."/>
            <person name="Komatsu K."/>
            <person name="Kopischke S."/>
            <person name="Kubo M."/>
            <person name="Kyozuka J."/>
            <person name="Lagercrantz U."/>
            <person name="Lin S.S."/>
            <person name="Lindquist E."/>
            <person name="Lipzen A.M."/>
            <person name="Lu C.W."/>
            <person name="De Luna E."/>
            <person name="Martienssen R.A."/>
            <person name="Minamino N."/>
            <person name="Mizutani M."/>
            <person name="Mizutani M."/>
            <person name="Mochizuki N."/>
            <person name="Monte I."/>
            <person name="Mosher R."/>
            <person name="Nagasaki H."/>
            <person name="Nakagami H."/>
            <person name="Naramoto S."/>
            <person name="Nishitani K."/>
            <person name="Ohtani M."/>
            <person name="Okamoto T."/>
            <person name="Okumura M."/>
            <person name="Phillips J."/>
            <person name="Pollak B."/>
            <person name="Reinders A."/>
            <person name="Rovekamp M."/>
            <person name="Sano R."/>
            <person name="Sawa S."/>
            <person name="Schmid M.W."/>
            <person name="Shirakawa M."/>
            <person name="Solano R."/>
            <person name="Spunde A."/>
            <person name="Suetsugu N."/>
            <person name="Sugano S."/>
            <person name="Sugiyama A."/>
            <person name="Sun R."/>
            <person name="Suzuki Y."/>
            <person name="Takenaka M."/>
            <person name="Takezawa D."/>
            <person name="Tomogane H."/>
            <person name="Tsuzuki M."/>
            <person name="Ueda T."/>
            <person name="Umeda M."/>
            <person name="Ward J.M."/>
            <person name="Watanabe Y."/>
            <person name="Yazaki K."/>
            <person name="Yokoyama R."/>
            <person name="Yoshitake Y."/>
            <person name="Yotsui I."/>
            <person name="Zachgo S."/>
            <person name="Schmutz J."/>
        </authorList>
    </citation>
    <scope>NUCLEOTIDE SEQUENCE [LARGE SCALE GENOMIC DNA]</scope>
    <source>
        <strain evidence="6">Tak-1</strain>
    </source>
</reference>
<dbReference type="InterPro" id="IPR036396">
    <property type="entry name" value="Cyt_P450_sf"/>
</dbReference>
<gene>
    <name evidence="5" type="ORF">MARPO_0052s0046</name>
</gene>
<evidence type="ECO:0000313" key="6">
    <source>
        <dbReference type="Proteomes" id="UP000244005"/>
    </source>
</evidence>
<evidence type="ECO:0000313" key="5">
    <source>
        <dbReference type="EMBL" id="PTQ38248.1"/>
    </source>
</evidence>
<evidence type="ECO:0000256" key="4">
    <source>
        <dbReference type="ARBA" id="ARBA00023004"/>
    </source>
</evidence>
<dbReference type="SUPFAM" id="SSF48264">
    <property type="entry name" value="Cytochrome P450"/>
    <property type="match status" value="1"/>
</dbReference>
<dbReference type="GO" id="GO:0020037">
    <property type="term" value="F:heme binding"/>
    <property type="evidence" value="ECO:0007669"/>
    <property type="project" value="InterPro"/>
</dbReference>
<evidence type="ECO:0000256" key="2">
    <source>
        <dbReference type="ARBA" id="ARBA00022723"/>
    </source>
</evidence>
<keyword evidence="6" id="KW-1185">Reference proteome</keyword>
<dbReference type="GO" id="GO:0016705">
    <property type="term" value="F:oxidoreductase activity, acting on paired donors, with incorporation or reduction of molecular oxygen"/>
    <property type="evidence" value="ECO:0007669"/>
    <property type="project" value="InterPro"/>
</dbReference>
<dbReference type="GO" id="GO:0005506">
    <property type="term" value="F:iron ion binding"/>
    <property type="evidence" value="ECO:0007669"/>
    <property type="project" value="InterPro"/>
</dbReference>
<dbReference type="Proteomes" id="UP000244005">
    <property type="component" value="Unassembled WGS sequence"/>
</dbReference>
<accession>A0A2R6WWM2</accession>